<protein>
    <submittedName>
        <fullName evidence="3">Uncharacterized protein</fullName>
    </submittedName>
</protein>
<feature type="chain" id="PRO_5003978846" evidence="2">
    <location>
        <begin position="22"/>
        <end position="122"/>
    </location>
</feature>
<gene>
    <name evidence="3" type="ORF">OOW_P131scaffold00205g4</name>
</gene>
<evidence type="ECO:0000313" key="3">
    <source>
        <dbReference type="EMBL" id="ELQ68905.1"/>
    </source>
</evidence>
<reference evidence="3" key="1">
    <citation type="journal article" date="2012" name="PLoS Genet.">
        <title>Comparative analysis of the genomes of two field isolates of the rice blast fungus Magnaporthe oryzae.</title>
        <authorList>
            <person name="Xue M."/>
            <person name="Yang J."/>
            <person name="Li Z."/>
            <person name="Hu S."/>
            <person name="Yao N."/>
            <person name="Dean R.A."/>
            <person name="Zhao W."/>
            <person name="Shen M."/>
            <person name="Zhang H."/>
            <person name="Li C."/>
            <person name="Liu L."/>
            <person name="Cao L."/>
            <person name="Xu X."/>
            <person name="Xing Y."/>
            <person name="Hsiang T."/>
            <person name="Zhang Z."/>
            <person name="Xu J.R."/>
            <person name="Peng Y.L."/>
        </authorList>
    </citation>
    <scope>NUCLEOTIDE SEQUENCE [LARGE SCALE GENOMIC DNA]</scope>
    <source>
        <strain evidence="3">P131</strain>
    </source>
</reference>
<feature type="compositionally biased region" description="Polar residues" evidence="1">
    <location>
        <begin position="87"/>
        <end position="97"/>
    </location>
</feature>
<evidence type="ECO:0000256" key="1">
    <source>
        <dbReference type="SAM" id="MobiDB-lite"/>
    </source>
</evidence>
<feature type="signal peptide" evidence="2">
    <location>
        <begin position="1"/>
        <end position="21"/>
    </location>
</feature>
<name>L7JMX9_PYRO1</name>
<dbReference type="EMBL" id="JH795562">
    <property type="protein sequence ID" value="ELQ68905.1"/>
    <property type="molecule type" value="Genomic_DNA"/>
</dbReference>
<accession>L7JMX9</accession>
<proteinExistence type="predicted"/>
<dbReference type="AlphaFoldDB" id="L7JMX9"/>
<feature type="region of interest" description="Disordered" evidence="1">
    <location>
        <begin position="84"/>
        <end position="122"/>
    </location>
</feature>
<evidence type="ECO:0000256" key="2">
    <source>
        <dbReference type="SAM" id="SignalP"/>
    </source>
</evidence>
<sequence length="122" mass="12522">MWGGPPIMGIDLLGHLRILASQVVCPSGPAVIVNLTYLWVAHGAWVDHSGGTYKTNAKIARTVLPSAKCEATCSQSISRAQGRLASRGSQATGNGTSVAGGIQSPAERNGVHKKSNSISGAT</sequence>
<keyword evidence="2" id="KW-0732">Signal</keyword>
<organism>
    <name type="scientific">Pyricularia oryzae (strain P131)</name>
    <name type="common">Rice blast fungus</name>
    <name type="synonym">Magnaporthe oryzae</name>
    <dbReference type="NCBI Taxonomy" id="1143193"/>
    <lineage>
        <taxon>Eukaryota</taxon>
        <taxon>Fungi</taxon>
        <taxon>Dikarya</taxon>
        <taxon>Ascomycota</taxon>
        <taxon>Pezizomycotina</taxon>
        <taxon>Sordariomycetes</taxon>
        <taxon>Sordariomycetidae</taxon>
        <taxon>Magnaporthales</taxon>
        <taxon>Pyriculariaceae</taxon>
        <taxon>Pyricularia</taxon>
    </lineage>
</organism>